<keyword evidence="3" id="KW-1185">Reference proteome</keyword>
<reference evidence="2 3" key="1">
    <citation type="journal article" date="2020" name="Nature">
        <title>Six reference-quality genomes reveal evolution of bat adaptations.</title>
        <authorList>
            <person name="Jebb D."/>
            <person name="Huang Z."/>
            <person name="Pippel M."/>
            <person name="Hughes G.M."/>
            <person name="Lavrichenko K."/>
            <person name="Devanna P."/>
            <person name="Winkler S."/>
            <person name="Jermiin L.S."/>
            <person name="Skirmuntt E.C."/>
            <person name="Katzourakis A."/>
            <person name="Burkitt-Gray L."/>
            <person name="Ray D.A."/>
            <person name="Sullivan K.A.M."/>
            <person name="Roscito J.G."/>
            <person name="Kirilenko B.M."/>
            <person name="Davalos L.M."/>
            <person name="Corthals A.P."/>
            <person name="Power M.L."/>
            <person name="Jones G."/>
            <person name="Ransome R.D."/>
            <person name="Dechmann D.K.N."/>
            <person name="Locatelli A.G."/>
            <person name="Puechmaille S.J."/>
            <person name="Fedrigo O."/>
            <person name="Jarvis E.D."/>
            <person name="Hiller M."/>
            <person name="Vernes S.C."/>
            <person name="Myers E.W."/>
            <person name="Teeling E.C."/>
        </authorList>
    </citation>
    <scope>NUCLEOTIDE SEQUENCE [LARGE SCALE GENOMIC DNA]</scope>
    <source>
        <strain evidence="2">MRouAeg1</strain>
        <tissue evidence="2">Muscle</tissue>
    </source>
</reference>
<dbReference type="Proteomes" id="UP000593571">
    <property type="component" value="Unassembled WGS sequence"/>
</dbReference>
<sequence length="123" mass="13300">MRGDPIVAKNPVTLRHVKVQCVEGHGRNPRTNRREIMSCLPGKQPQSDQAGPLTREDTCSAITQHLSALPLPGAISRVLGLGEEKGGAPVEKPRETQWAPPPARLQLQIFTTRGLPSSITAPE</sequence>
<dbReference type="EMBL" id="JACASE010000006">
    <property type="protein sequence ID" value="KAF6457135.1"/>
    <property type="molecule type" value="Genomic_DNA"/>
</dbReference>
<accession>A0A7J8GBV4</accession>
<feature type="region of interest" description="Disordered" evidence="1">
    <location>
        <begin position="84"/>
        <end position="103"/>
    </location>
</feature>
<evidence type="ECO:0000256" key="1">
    <source>
        <dbReference type="SAM" id="MobiDB-lite"/>
    </source>
</evidence>
<proteinExistence type="predicted"/>
<dbReference type="AlphaFoldDB" id="A0A7J8GBV4"/>
<protein>
    <submittedName>
        <fullName evidence="2">Uncharacterized protein</fullName>
    </submittedName>
</protein>
<comment type="caution">
    <text evidence="2">The sequence shown here is derived from an EMBL/GenBank/DDBJ whole genome shotgun (WGS) entry which is preliminary data.</text>
</comment>
<gene>
    <name evidence="2" type="ORF">HJG63_011693</name>
</gene>
<name>A0A7J8GBV4_ROUAE</name>
<feature type="compositionally biased region" description="Basic and acidic residues" evidence="1">
    <location>
        <begin position="84"/>
        <end position="95"/>
    </location>
</feature>
<evidence type="ECO:0000313" key="3">
    <source>
        <dbReference type="Proteomes" id="UP000593571"/>
    </source>
</evidence>
<feature type="region of interest" description="Disordered" evidence="1">
    <location>
        <begin position="23"/>
        <end position="54"/>
    </location>
</feature>
<evidence type="ECO:0000313" key="2">
    <source>
        <dbReference type="EMBL" id="KAF6457135.1"/>
    </source>
</evidence>
<organism evidence="2 3">
    <name type="scientific">Rousettus aegyptiacus</name>
    <name type="common">Egyptian fruit bat</name>
    <name type="synonym">Pteropus aegyptiacus</name>
    <dbReference type="NCBI Taxonomy" id="9407"/>
    <lineage>
        <taxon>Eukaryota</taxon>
        <taxon>Metazoa</taxon>
        <taxon>Chordata</taxon>
        <taxon>Craniata</taxon>
        <taxon>Vertebrata</taxon>
        <taxon>Euteleostomi</taxon>
        <taxon>Mammalia</taxon>
        <taxon>Eutheria</taxon>
        <taxon>Laurasiatheria</taxon>
        <taxon>Chiroptera</taxon>
        <taxon>Yinpterochiroptera</taxon>
        <taxon>Pteropodoidea</taxon>
        <taxon>Pteropodidae</taxon>
        <taxon>Rousettinae</taxon>
        <taxon>Rousettus</taxon>
    </lineage>
</organism>